<dbReference type="HOGENOM" id="CLU_3092851_0_0_1"/>
<sequence length="52" mass="5986">THYIGKRPNSWVSLVLVVVGRVQYRYRRVAGSLDASMCKWWSSLRMKSGGRS</sequence>
<accession>W6Y2I1</accession>
<evidence type="ECO:0000313" key="2">
    <source>
        <dbReference type="Proteomes" id="UP000053841"/>
    </source>
</evidence>
<organism evidence="1 2">
    <name type="scientific">Cochliobolus carbonum (strain 26-R-13)</name>
    <name type="common">Maize leaf spot fungus</name>
    <name type="synonym">Bipolaris zeicola</name>
    <dbReference type="NCBI Taxonomy" id="930089"/>
    <lineage>
        <taxon>Eukaryota</taxon>
        <taxon>Fungi</taxon>
        <taxon>Dikarya</taxon>
        <taxon>Ascomycota</taxon>
        <taxon>Pezizomycotina</taxon>
        <taxon>Dothideomycetes</taxon>
        <taxon>Pleosporomycetidae</taxon>
        <taxon>Pleosporales</taxon>
        <taxon>Pleosporineae</taxon>
        <taxon>Pleosporaceae</taxon>
        <taxon>Bipolaris</taxon>
    </lineage>
</organism>
<dbReference type="AlphaFoldDB" id="W6Y2I1"/>
<dbReference type="KEGG" id="bze:COCCADRAFT_94701"/>
<keyword evidence="2" id="KW-1185">Reference proteome</keyword>
<proteinExistence type="predicted"/>
<reference evidence="1 2" key="1">
    <citation type="journal article" date="2013" name="PLoS Genet.">
        <title>Comparative genome structure, secondary metabolite, and effector coding capacity across Cochliobolus pathogens.</title>
        <authorList>
            <person name="Condon B.J."/>
            <person name="Leng Y."/>
            <person name="Wu D."/>
            <person name="Bushley K.E."/>
            <person name="Ohm R.A."/>
            <person name="Otillar R."/>
            <person name="Martin J."/>
            <person name="Schackwitz W."/>
            <person name="Grimwood J."/>
            <person name="MohdZainudin N."/>
            <person name="Xue C."/>
            <person name="Wang R."/>
            <person name="Manning V.A."/>
            <person name="Dhillon B."/>
            <person name="Tu Z.J."/>
            <person name="Steffenson B.J."/>
            <person name="Salamov A."/>
            <person name="Sun H."/>
            <person name="Lowry S."/>
            <person name="LaButti K."/>
            <person name="Han J."/>
            <person name="Copeland A."/>
            <person name="Lindquist E."/>
            <person name="Barry K."/>
            <person name="Schmutz J."/>
            <person name="Baker S.E."/>
            <person name="Ciuffetti L.M."/>
            <person name="Grigoriev I.V."/>
            <person name="Zhong S."/>
            <person name="Turgeon B.G."/>
        </authorList>
    </citation>
    <scope>NUCLEOTIDE SEQUENCE [LARGE SCALE GENOMIC DNA]</scope>
    <source>
        <strain evidence="1 2">26-R-13</strain>
    </source>
</reference>
<dbReference type="Proteomes" id="UP000053841">
    <property type="component" value="Unassembled WGS sequence"/>
</dbReference>
<name>W6Y2I1_COCC2</name>
<evidence type="ECO:0000313" key="1">
    <source>
        <dbReference type="EMBL" id="EUC33932.1"/>
    </source>
</evidence>
<dbReference type="EMBL" id="KI964600">
    <property type="protein sequence ID" value="EUC33932.1"/>
    <property type="molecule type" value="Genomic_DNA"/>
</dbReference>
<dbReference type="GeneID" id="19153802"/>
<dbReference type="RefSeq" id="XP_007711741.1">
    <property type="nucleotide sequence ID" value="XM_007713551.1"/>
</dbReference>
<feature type="non-terminal residue" evidence="1">
    <location>
        <position position="1"/>
    </location>
</feature>
<gene>
    <name evidence="1" type="ORF">COCCADRAFT_94701</name>
</gene>
<protein>
    <submittedName>
        <fullName evidence="1">Uncharacterized protein</fullName>
    </submittedName>
</protein>